<dbReference type="InterPro" id="IPR047200">
    <property type="entry name" value="MFS_YcaD-like"/>
</dbReference>
<comment type="caution">
    <text evidence="6">The sequence shown here is derived from an EMBL/GenBank/DDBJ whole genome shotgun (WGS) entry which is preliminary data.</text>
</comment>
<feature type="transmembrane region" description="Helical" evidence="4">
    <location>
        <begin position="71"/>
        <end position="88"/>
    </location>
</feature>
<feature type="transmembrane region" description="Helical" evidence="4">
    <location>
        <begin position="40"/>
        <end position="59"/>
    </location>
</feature>
<evidence type="ECO:0000256" key="1">
    <source>
        <dbReference type="ARBA" id="ARBA00022692"/>
    </source>
</evidence>
<feature type="transmembrane region" description="Helical" evidence="4">
    <location>
        <begin position="223"/>
        <end position="244"/>
    </location>
</feature>
<feature type="transmembrane region" description="Helical" evidence="4">
    <location>
        <begin position="355"/>
        <end position="372"/>
    </location>
</feature>
<feature type="transmembrane region" description="Helical" evidence="4">
    <location>
        <begin position="290"/>
        <end position="311"/>
    </location>
</feature>
<proteinExistence type="predicted"/>
<dbReference type="InterPro" id="IPR020846">
    <property type="entry name" value="MFS_dom"/>
</dbReference>
<feature type="transmembrane region" description="Helical" evidence="4">
    <location>
        <begin position="323"/>
        <end position="343"/>
    </location>
</feature>
<dbReference type="Pfam" id="PF07690">
    <property type="entry name" value="MFS_1"/>
    <property type="match status" value="1"/>
</dbReference>
<evidence type="ECO:0000259" key="5">
    <source>
        <dbReference type="PROSITE" id="PS50850"/>
    </source>
</evidence>
<evidence type="ECO:0000256" key="3">
    <source>
        <dbReference type="ARBA" id="ARBA00023136"/>
    </source>
</evidence>
<feature type="transmembrane region" description="Helical" evidence="4">
    <location>
        <begin position="134"/>
        <end position="150"/>
    </location>
</feature>
<dbReference type="RefSeq" id="WP_268942898.1">
    <property type="nucleotide sequence ID" value="NZ_JAPTYD010000023.1"/>
</dbReference>
<evidence type="ECO:0000256" key="4">
    <source>
        <dbReference type="SAM" id="Phobius"/>
    </source>
</evidence>
<keyword evidence="1 4" id="KW-0812">Transmembrane</keyword>
<dbReference type="PROSITE" id="PS50850">
    <property type="entry name" value="MFS"/>
    <property type="match status" value="1"/>
</dbReference>
<dbReference type="SUPFAM" id="SSF103473">
    <property type="entry name" value="MFS general substrate transporter"/>
    <property type="match status" value="1"/>
</dbReference>
<keyword evidence="2 4" id="KW-1133">Transmembrane helix</keyword>
<keyword evidence="3 4" id="KW-0472">Membrane</keyword>
<accession>A0ABT4J8T4</accession>
<evidence type="ECO:0000256" key="2">
    <source>
        <dbReference type="ARBA" id="ARBA00022989"/>
    </source>
</evidence>
<evidence type="ECO:0000313" key="7">
    <source>
        <dbReference type="Proteomes" id="UP001149822"/>
    </source>
</evidence>
<keyword evidence="7" id="KW-1185">Reference proteome</keyword>
<dbReference type="PANTHER" id="PTHR23521:SF3">
    <property type="entry name" value="MFS TRANSPORTER"/>
    <property type="match status" value="1"/>
</dbReference>
<name>A0ABT4J8T4_9RHOB</name>
<feature type="transmembrane region" description="Helical" evidence="4">
    <location>
        <begin position="265"/>
        <end position="284"/>
    </location>
</feature>
<feature type="domain" description="Major facilitator superfamily (MFS) profile" evidence="5">
    <location>
        <begin position="199"/>
        <end position="420"/>
    </location>
</feature>
<protein>
    <submittedName>
        <fullName evidence="6">MFS transporter</fullName>
    </submittedName>
</protein>
<feature type="transmembrane region" description="Helical" evidence="4">
    <location>
        <begin position="156"/>
        <end position="176"/>
    </location>
</feature>
<dbReference type="PANTHER" id="PTHR23521">
    <property type="entry name" value="TRANSPORTER MFS SUPERFAMILY"/>
    <property type="match status" value="1"/>
</dbReference>
<dbReference type="InterPro" id="IPR036259">
    <property type="entry name" value="MFS_trans_sf"/>
</dbReference>
<dbReference type="Proteomes" id="UP001149822">
    <property type="component" value="Unassembled WGS sequence"/>
</dbReference>
<dbReference type="InterPro" id="IPR011701">
    <property type="entry name" value="MFS"/>
</dbReference>
<sequence length="420" mass="44514">MLSVLRTTWPLFLGILLLMVGNGMQGTLLGIRGGLEGIPTLQMSVVMSGYFAGFLLGSLTVPGLIKNVGHVRVFAALGSMISSVLVLYAVEPGWIWWTLLRGIIGFCFCGVYITSESWLNAGSTNENRGQTLSAYMIVQLLGIVSAQALLNTSDPGGYTLFIVASVLVSFAFMPILLSARPAPQFQTIKRMTFRQLYRASPLGCVGIFLMGGVFAVLSGMSSVWGATIGLSVAQISLFVAASYAGGLVLQYPIGWISDRYDRRKLVLMLAAVGAATGLVVIAAQPGTLGLVIAGAMMGGIANPIYALLLAYTNDYLDQSDMAAASAGLLFIYGIGSMGGPVITGWLMEVIGPDGFWVYMGVLLAMLTVYAGWRTTQRRALTPEEQGNFAVITPNATTIAVEAALDEKQSDPADRRSSDAA</sequence>
<evidence type="ECO:0000313" key="6">
    <source>
        <dbReference type="EMBL" id="MCZ0962846.1"/>
    </source>
</evidence>
<feature type="transmembrane region" description="Helical" evidence="4">
    <location>
        <begin position="196"/>
        <end position="217"/>
    </location>
</feature>
<dbReference type="Gene3D" id="1.20.1250.20">
    <property type="entry name" value="MFS general substrate transporter like domains"/>
    <property type="match status" value="2"/>
</dbReference>
<reference evidence="6" key="1">
    <citation type="submission" date="2022-12" db="EMBL/GenBank/DDBJ databases">
        <title>Paracoccus sp. EF6 isolated from a lake water.</title>
        <authorList>
            <person name="Liu H."/>
        </authorList>
    </citation>
    <scope>NUCLEOTIDE SEQUENCE</scope>
    <source>
        <strain evidence="6">EF6</strain>
    </source>
</reference>
<organism evidence="6 7">
    <name type="scientific">Paracoccus benzoatiresistens</name>
    <dbReference type="NCBI Taxonomy" id="2997341"/>
    <lineage>
        <taxon>Bacteria</taxon>
        <taxon>Pseudomonadati</taxon>
        <taxon>Pseudomonadota</taxon>
        <taxon>Alphaproteobacteria</taxon>
        <taxon>Rhodobacterales</taxon>
        <taxon>Paracoccaceae</taxon>
        <taxon>Paracoccus</taxon>
    </lineage>
</organism>
<gene>
    <name evidence="6" type="ORF">OU682_14590</name>
</gene>
<dbReference type="EMBL" id="JAPTYD010000023">
    <property type="protein sequence ID" value="MCZ0962846.1"/>
    <property type="molecule type" value="Genomic_DNA"/>
</dbReference>
<dbReference type="CDD" id="cd17477">
    <property type="entry name" value="MFS_YcaD_like"/>
    <property type="match status" value="1"/>
</dbReference>
<feature type="transmembrane region" description="Helical" evidence="4">
    <location>
        <begin position="94"/>
        <end position="113"/>
    </location>
</feature>